<evidence type="ECO:0000313" key="5">
    <source>
        <dbReference type="Proteomes" id="UP000823844"/>
    </source>
</evidence>
<dbReference type="Proteomes" id="UP000823844">
    <property type="component" value="Unassembled WGS sequence"/>
</dbReference>
<dbReference type="PANTHER" id="PTHR21180:SF32">
    <property type="entry name" value="ENDONUCLEASE_EXONUCLEASE_PHOSPHATASE FAMILY DOMAIN-CONTAINING PROTEIN 1"/>
    <property type="match status" value="1"/>
</dbReference>
<evidence type="ECO:0000259" key="3">
    <source>
        <dbReference type="SMART" id="SM00278"/>
    </source>
</evidence>
<keyword evidence="2" id="KW-0812">Transmembrane</keyword>
<dbReference type="Gene3D" id="1.10.150.280">
    <property type="entry name" value="AF1531-like domain"/>
    <property type="match status" value="1"/>
</dbReference>
<reference evidence="4" key="2">
    <citation type="submission" date="2021-04" db="EMBL/GenBank/DDBJ databases">
        <authorList>
            <person name="Gilroy R."/>
        </authorList>
    </citation>
    <scope>NUCLEOTIDE SEQUENCE</scope>
    <source>
        <strain evidence="4">F6-686</strain>
    </source>
</reference>
<dbReference type="GO" id="GO:0003677">
    <property type="term" value="F:DNA binding"/>
    <property type="evidence" value="ECO:0007669"/>
    <property type="project" value="InterPro"/>
</dbReference>
<feature type="domain" description="Helix-hairpin-helix DNA-binding motif class 1" evidence="3">
    <location>
        <begin position="205"/>
        <end position="224"/>
    </location>
</feature>
<dbReference type="AlphaFoldDB" id="A0A9E2KSM8"/>
<feature type="compositionally biased region" description="Low complexity" evidence="1">
    <location>
        <begin position="146"/>
        <end position="159"/>
    </location>
</feature>
<dbReference type="EMBL" id="JAHLFT010000077">
    <property type="protein sequence ID" value="MBU3828689.1"/>
    <property type="molecule type" value="Genomic_DNA"/>
</dbReference>
<dbReference type="Gene3D" id="3.10.20.600">
    <property type="match status" value="1"/>
</dbReference>
<dbReference type="InterPro" id="IPR003583">
    <property type="entry name" value="Hlx-hairpin-Hlx_DNA-bd_motif"/>
</dbReference>
<sequence length="227" mass="24711">MDLEEIKKLILKYKKIIIIILAVGGIILLWQKNQSPNVAQNDFNVAENSDLKGVNKKDTSTPSSQISSSEEQNNKPQEVTCDISGAVKKQGVYTLKSGARLEELIQAAGGLKQNAQIKVINRAQLLKDQDKIHIPYKGEKVEAAPSSVQSTTEASSSSSGQKNGEKVNLNTASASDLQKLNGIGAKKAEQIISYREEKGQFKKIEDLMQVSGIGEKTFAALKDQLEV</sequence>
<dbReference type="GO" id="GO:0015627">
    <property type="term" value="C:type II protein secretion system complex"/>
    <property type="evidence" value="ECO:0007669"/>
    <property type="project" value="TreeGrafter"/>
</dbReference>
<comment type="caution">
    <text evidence="4">The sequence shown here is derived from an EMBL/GenBank/DDBJ whole genome shotgun (WGS) entry which is preliminary data.</text>
</comment>
<dbReference type="InterPro" id="IPR051675">
    <property type="entry name" value="Endo/Exo/Phosphatase_dom_1"/>
</dbReference>
<gene>
    <name evidence="4" type="ORF">H9806_06130</name>
</gene>
<organism evidence="4 5">
    <name type="scientific">Candidatus Lactobacillus pullistercoris</name>
    <dbReference type="NCBI Taxonomy" id="2838636"/>
    <lineage>
        <taxon>Bacteria</taxon>
        <taxon>Bacillati</taxon>
        <taxon>Bacillota</taxon>
        <taxon>Bacilli</taxon>
        <taxon>Lactobacillales</taxon>
        <taxon>Lactobacillaceae</taxon>
        <taxon>Lactobacillus</taxon>
    </lineage>
</organism>
<dbReference type="NCBIfam" id="TIGR00426">
    <property type="entry name" value="competence protein ComEA helix-hairpin-helix repeat region"/>
    <property type="match status" value="1"/>
</dbReference>
<evidence type="ECO:0000256" key="1">
    <source>
        <dbReference type="SAM" id="MobiDB-lite"/>
    </source>
</evidence>
<dbReference type="Pfam" id="PF10531">
    <property type="entry name" value="SLBB"/>
    <property type="match status" value="1"/>
</dbReference>
<dbReference type="PANTHER" id="PTHR21180">
    <property type="entry name" value="ENDONUCLEASE/EXONUCLEASE/PHOSPHATASE FAMILY DOMAIN-CONTAINING PROTEIN 1"/>
    <property type="match status" value="1"/>
</dbReference>
<evidence type="ECO:0000313" key="4">
    <source>
        <dbReference type="EMBL" id="MBU3828689.1"/>
    </source>
</evidence>
<dbReference type="SMART" id="SM00278">
    <property type="entry name" value="HhH1"/>
    <property type="match status" value="2"/>
</dbReference>
<dbReference type="InterPro" id="IPR004509">
    <property type="entry name" value="Competence_ComEA_HhH"/>
</dbReference>
<accession>A0A9E2KSM8</accession>
<feature type="compositionally biased region" description="Low complexity" evidence="1">
    <location>
        <begin position="60"/>
        <end position="71"/>
    </location>
</feature>
<reference evidence="4" key="1">
    <citation type="journal article" date="2021" name="PeerJ">
        <title>Extensive microbial diversity within the chicken gut microbiome revealed by metagenomics and culture.</title>
        <authorList>
            <person name="Gilroy R."/>
            <person name="Ravi A."/>
            <person name="Getino M."/>
            <person name="Pursley I."/>
            <person name="Horton D.L."/>
            <person name="Alikhan N.F."/>
            <person name="Baker D."/>
            <person name="Gharbi K."/>
            <person name="Hall N."/>
            <person name="Watson M."/>
            <person name="Adriaenssens E.M."/>
            <person name="Foster-Nyarko E."/>
            <person name="Jarju S."/>
            <person name="Secka A."/>
            <person name="Antonio M."/>
            <person name="Oren A."/>
            <person name="Chaudhuri R.R."/>
            <person name="La Ragione R."/>
            <person name="Hildebrand F."/>
            <person name="Pallen M.J."/>
        </authorList>
    </citation>
    <scope>NUCLEOTIDE SEQUENCE</scope>
    <source>
        <strain evidence="4">F6-686</strain>
    </source>
</reference>
<dbReference type="SUPFAM" id="SSF47781">
    <property type="entry name" value="RuvA domain 2-like"/>
    <property type="match status" value="1"/>
</dbReference>
<feature type="domain" description="Helix-hairpin-helix DNA-binding motif class 1" evidence="3">
    <location>
        <begin position="175"/>
        <end position="194"/>
    </location>
</feature>
<protein>
    <submittedName>
        <fullName evidence="4">Helix-hairpin-helix domain-containing protein</fullName>
    </submittedName>
</protein>
<evidence type="ECO:0000256" key="2">
    <source>
        <dbReference type="SAM" id="Phobius"/>
    </source>
</evidence>
<feature type="compositionally biased region" description="Basic and acidic residues" evidence="1">
    <location>
        <begin position="49"/>
        <end position="59"/>
    </location>
</feature>
<dbReference type="GO" id="GO:0015628">
    <property type="term" value="P:protein secretion by the type II secretion system"/>
    <property type="evidence" value="ECO:0007669"/>
    <property type="project" value="TreeGrafter"/>
</dbReference>
<keyword evidence="2" id="KW-1133">Transmembrane helix</keyword>
<feature type="transmembrane region" description="Helical" evidence="2">
    <location>
        <begin position="12"/>
        <end position="30"/>
    </location>
</feature>
<dbReference type="InterPro" id="IPR010994">
    <property type="entry name" value="RuvA_2-like"/>
</dbReference>
<feature type="region of interest" description="Disordered" evidence="1">
    <location>
        <begin position="49"/>
        <end position="80"/>
    </location>
</feature>
<dbReference type="Pfam" id="PF12836">
    <property type="entry name" value="HHH_3"/>
    <property type="match status" value="1"/>
</dbReference>
<feature type="region of interest" description="Disordered" evidence="1">
    <location>
        <begin position="140"/>
        <end position="166"/>
    </location>
</feature>
<proteinExistence type="predicted"/>
<keyword evidence="2" id="KW-0472">Membrane</keyword>
<dbReference type="InterPro" id="IPR019554">
    <property type="entry name" value="Soluble_ligand-bd"/>
</dbReference>
<dbReference type="GO" id="GO:0006281">
    <property type="term" value="P:DNA repair"/>
    <property type="evidence" value="ECO:0007669"/>
    <property type="project" value="InterPro"/>
</dbReference>
<name>A0A9E2KSM8_9LACO</name>